<dbReference type="PANTHER" id="PTHR42733">
    <property type="entry name" value="DJ-1 PROTEIN"/>
    <property type="match status" value="1"/>
</dbReference>
<dbReference type="EMBL" id="CP000750">
    <property type="protein sequence ID" value="ABS03799.1"/>
    <property type="molecule type" value="Genomic_DNA"/>
</dbReference>
<feature type="compositionally biased region" description="Low complexity" evidence="2">
    <location>
        <begin position="1"/>
        <end position="23"/>
    </location>
</feature>
<dbReference type="STRING" id="266940.Krad_2318"/>
<protein>
    <submittedName>
        <fullName evidence="4">ThiJ/PfpI domain protein</fullName>
    </submittedName>
</protein>
<evidence type="ECO:0000313" key="5">
    <source>
        <dbReference type="Proteomes" id="UP000001116"/>
    </source>
</evidence>
<accession>A6WAG0</accession>
<dbReference type="Proteomes" id="UP000001116">
    <property type="component" value="Chromosome"/>
</dbReference>
<dbReference type="AlphaFoldDB" id="A6WAG0"/>
<sequence length="232" mass="24237">MSSNTSTRTSPAPTLASAPTPALGSDAGATVTAGPVPVLPSAEELAARDNRVAIGPDVATRGRVAILTADRVEDVEFFYPYYRFVEEGYAVDVITPSGGALTGYKGMGLKETIALDQVDPRDYDLLFIPGGLAPGELRRDPRAIAFVQAVAGWGTTIGAVCHGPQVLVDAGLVAGRSMTSWHEVAPEITAAGGTYLDQALVEDGQFITSRKPGDMPLEVSRLLQRLTAATPA</sequence>
<gene>
    <name evidence="4" type="ordered locus">Krad_2318</name>
</gene>
<evidence type="ECO:0000259" key="3">
    <source>
        <dbReference type="Pfam" id="PF01965"/>
    </source>
</evidence>
<dbReference type="Gene3D" id="3.40.50.880">
    <property type="match status" value="1"/>
</dbReference>
<evidence type="ECO:0000256" key="2">
    <source>
        <dbReference type="SAM" id="MobiDB-lite"/>
    </source>
</evidence>
<proteinExistence type="inferred from homology"/>
<dbReference type="PANTHER" id="PTHR42733:SF2">
    <property type="entry name" value="DJ-1_THIJ_PFPI FAMILY PROTEIN"/>
    <property type="match status" value="1"/>
</dbReference>
<evidence type="ECO:0000313" key="4">
    <source>
        <dbReference type="EMBL" id="ABS03799.1"/>
    </source>
</evidence>
<feature type="region of interest" description="Disordered" evidence="2">
    <location>
        <begin position="1"/>
        <end position="29"/>
    </location>
</feature>
<evidence type="ECO:0000256" key="1">
    <source>
        <dbReference type="ARBA" id="ARBA00008542"/>
    </source>
</evidence>
<dbReference type="InterPro" id="IPR029062">
    <property type="entry name" value="Class_I_gatase-like"/>
</dbReference>
<dbReference type="PROSITE" id="PS51276">
    <property type="entry name" value="PEPTIDASE_C56_PFPI"/>
    <property type="match status" value="1"/>
</dbReference>
<dbReference type="InterPro" id="IPR002818">
    <property type="entry name" value="DJ-1/PfpI"/>
</dbReference>
<comment type="similarity">
    <text evidence="1">Belongs to the peptidase C56 family.</text>
</comment>
<dbReference type="RefSeq" id="WP_012087983.1">
    <property type="nucleotide sequence ID" value="NC_009664.2"/>
</dbReference>
<feature type="domain" description="DJ-1/PfpI" evidence="3">
    <location>
        <begin position="63"/>
        <end position="217"/>
    </location>
</feature>
<dbReference type="OrthoDB" id="9792284at2"/>
<reference evidence="5" key="1">
    <citation type="journal article" date="2008" name="PLoS ONE">
        <title>Survival in nuclear waste, extreme resistance, and potential applications gleaned from the genome sequence of Kineococcus radiotolerans SRS30216.</title>
        <authorList>
            <person name="Bagwell C.E."/>
            <person name="Bhat S."/>
            <person name="Hawkins G.M."/>
            <person name="Smith B.W."/>
            <person name="Biswas T."/>
            <person name="Hoover T.R."/>
            <person name="Saunders E."/>
            <person name="Han C.S."/>
            <person name="Tsodikov O.V."/>
            <person name="Shimkets L.J."/>
        </authorList>
    </citation>
    <scope>NUCLEOTIDE SEQUENCE [LARGE SCALE GENOMIC DNA]</scope>
    <source>
        <strain evidence="5">ATCC BAA-149 / DSM 14245 / SRS30216</strain>
    </source>
</reference>
<name>A6WAG0_KINRD</name>
<keyword evidence="5" id="KW-1185">Reference proteome</keyword>
<dbReference type="InterPro" id="IPR006286">
    <property type="entry name" value="C56_PfpI-like"/>
</dbReference>
<dbReference type="KEGG" id="kra:Krad_2318"/>
<dbReference type="Pfam" id="PF01965">
    <property type="entry name" value="DJ-1_PfpI"/>
    <property type="match status" value="1"/>
</dbReference>
<dbReference type="HOGENOM" id="CLU_000445_44_4_11"/>
<dbReference type="CDD" id="cd03134">
    <property type="entry name" value="GATase1_PfpI_like"/>
    <property type="match status" value="1"/>
</dbReference>
<dbReference type="SUPFAM" id="SSF52317">
    <property type="entry name" value="Class I glutamine amidotransferase-like"/>
    <property type="match status" value="1"/>
</dbReference>
<dbReference type="eggNOG" id="COG0693">
    <property type="taxonomic scope" value="Bacteria"/>
</dbReference>
<organism evidence="4 5">
    <name type="scientific">Kineococcus radiotolerans (strain ATCC BAA-149 / DSM 14245 / SRS30216)</name>
    <dbReference type="NCBI Taxonomy" id="266940"/>
    <lineage>
        <taxon>Bacteria</taxon>
        <taxon>Bacillati</taxon>
        <taxon>Actinomycetota</taxon>
        <taxon>Actinomycetes</taxon>
        <taxon>Kineosporiales</taxon>
        <taxon>Kineosporiaceae</taxon>
        <taxon>Kineococcus</taxon>
    </lineage>
</organism>